<dbReference type="AlphaFoldDB" id="A0A2S7ESS1"/>
<dbReference type="RefSeq" id="WP_046978877.1">
    <property type="nucleotide sequence ID" value="NZ_CP043476.1"/>
</dbReference>
<comment type="caution">
    <text evidence="1">The sequence shown here is derived from an EMBL/GenBank/DDBJ whole genome shotgun (WGS) entry which is preliminary data.</text>
</comment>
<evidence type="ECO:0000313" key="2">
    <source>
        <dbReference type="Proteomes" id="UP000238261"/>
    </source>
</evidence>
<dbReference type="OrthoDB" id="6009163at2"/>
<dbReference type="Proteomes" id="UP000238261">
    <property type="component" value="Unassembled WGS sequence"/>
</dbReference>
<dbReference type="EMBL" id="MDEG01000018">
    <property type="protein sequence ID" value="PPU96170.1"/>
    <property type="molecule type" value="Genomic_DNA"/>
</dbReference>
<protein>
    <submittedName>
        <fullName evidence="1">Uncharacterized protein</fullName>
    </submittedName>
</protein>
<sequence length="122" mass="12909">MLDAYSQAASRPASARPASVGAVDSTSSAGTSLRPSCLPLALRQLESQLGMLLATFHDDAGFWAAFAKLMQHLDEDLGAAERARLRSHADFLLVRAGMSSWTLIAATQGAAARTVQAPPRRT</sequence>
<organism evidence="1 2">
    <name type="scientific">Xanthomonas hyacinthi</name>
    <dbReference type="NCBI Taxonomy" id="56455"/>
    <lineage>
        <taxon>Bacteria</taxon>
        <taxon>Pseudomonadati</taxon>
        <taxon>Pseudomonadota</taxon>
        <taxon>Gammaproteobacteria</taxon>
        <taxon>Lysobacterales</taxon>
        <taxon>Lysobacteraceae</taxon>
        <taxon>Xanthomonas</taxon>
    </lineage>
</organism>
<accession>A0A2S7ESS1</accession>
<proteinExistence type="predicted"/>
<name>A0A2S7ESS1_9XANT</name>
<keyword evidence="2" id="KW-1185">Reference proteome</keyword>
<reference evidence="2" key="1">
    <citation type="submission" date="2016-08" db="EMBL/GenBank/DDBJ databases">
        <authorList>
            <person name="Merda D."/>
            <person name="Briand M."/>
            <person name="Taghouti G."/>
            <person name="Carrere S."/>
            <person name="Gouzy J."/>
            <person name="Portier P."/>
            <person name="Jacques M.-A."/>
            <person name="Fischer-Le Saux M."/>
        </authorList>
    </citation>
    <scope>NUCLEOTIDE SEQUENCE [LARGE SCALE GENOMIC DNA]</scope>
    <source>
        <strain evidence="2">CFBP1156</strain>
    </source>
</reference>
<gene>
    <name evidence="1" type="ORF">XhyaCFBP1156_16395</name>
</gene>
<evidence type="ECO:0000313" key="1">
    <source>
        <dbReference type="EMBL" id="PPU96170.1"/>
    </source>
</evidence>